<feature type="compositionally biased region" description="Basic residues" evidence="1">
    <location>
        <begin position="164"/>
        <end position="174"/>
    </location>
</feature>
<evidence type="ECO:0000313" key="5">
    <source>
        <dbReference type="EMBL" id="WXB03929.1"/>
    </source>
</evidence>
<evidence type="ECO:0000256" key="2">
    <source>
        <dbReference type="SAM" id="Phobius"/>
    </source>
</evidence>
<dbReference type="EMBL" id="CP089983">
    <property type="protein sequence ID" value="WXB03929.1"/>
    <property type="molecule type" value="Genomic_DNA"/>
</dbReference>
<gene>
    <name evidence="5" type="ORF">LVJ94_44360</name>
</gene>
<feature type="transmembrane region" description="Helical" evidence="2">
    <location>
        <begin position="313"/>
        <end position="330"/>
    </location>
</feature>
<feature type="transmembrane region" description="Helical" evidence="2">
    <location>
        <begin position="412"/>
        <end position="428"/>
    </location>
</feature>
<evidence type="ECO:0000256" key="1">
    <source>
        <dbReference type="SAM" id="MobiDB-lite"/>
    </source>
</evidence>
<dbReference type="InterPro" id="IPR058486">
    <property type="entry name" value="DUF8173"/>
</dbReference>
<keyword evidence="2" id="KW-1133">Transmembrane helix</keyword>
<feature type="transmembrane region" description="Helical" evidence="2">
    <location>
        <begin position="434"/>
        <end position="454"/>
    </location>
</feature>
<feature type="compositionally biased region" description="Pro residues" evidence="1">
    <location>
        <begin position="118"/>
        <end position="139"/>
    </location>
</feature>
<name>A0ABZ2L2Z4_9BACT</name>
<keyword evidence="2" id="KW-0472">Membrane</keyword>
<protein>
    <recommendedName>
        <fullName evidence="4">DUF8173 domain-containing protein</fullName>
    </recommendedName>
</protein>
<keyword evidence="2" id="KW-0812">Transmembrane</keyword>
<feature type="domain" description="DUF8173" evidence="4">
    <location>
        <begin position="311"/>
        <end position="449"/>
    </location>
</feature>
<accession>A0ABZ2L2Z4</accession>
<reference evidence="5" key="1">
    <citation type="submission" date="2021-12" db="EMBL/GenBank/DDBJ databases">
        <title>Discovery of the Pendulisporaceae a myxobacterial family with distinct sporulation behavior and unique specialized metabolism.</title>
        <authorList>
            <person name="Garcia R."/>
            <person name="Popoff A."/>
            <person name="Bader C.D."/>
            <person name="Loehr J."/>
            <person name="Walesch S."/>
            <person name="Walt C."/>
            <person name="Boldt J."/>
            <person name="Bunk B."/>
            <person name="Haeckl F.J.F.P.J."/>
            <person name="Gunesch A.P."/>
            <person name="Birkelbach J."/>
            <person name="Nuebel U."/>
            <person name="Pietschmann T."/>
            <person name="Bach T."/>
            <person name="Mueller R."/>
        </authorList>
    </citation>
    <scope>NUCLEOTIDE SEQUENCE</scope>
    <source>
        <strain evidence="5">MSr11367</strain>
    </source>
</reference>
<feature type="signal peptide" evidence="3">
    <location>
        <begin position="1"/>
        <end position="23"/>
    </location>
</feature>
<feature type="transmembrane region" description="Helical" evidence="2">
    <location>
        <begin position="350"/>
        <end position="372"/>
    </location>
</feature>
<feature type="region of interest" description="Disordered" evidence="1">
    <location>
        <begin position="111"/>
        <end position="184"/>
    </location>
</feature>
<dbReference type="RefSeq" id="WP_394833564.1">
    <property type="nucleotide sequence ID" value="NZ_CP089929.1"/>
</dbReference>
<keyword evidence="6" id="KW-1185">Reference proteome</keyword>
<feature type="chain" id="PRO_5045467565" description="DUF8173 domain-containing protein" evidence="3">
    <location>
        <begin position="24"/>
        <end position="477"/>
    </location>
</feature>
<feature type="transmembrane region" description="Helical" evidence="2">
    <location>
        <begin position="378"/>
        <end position="400"/>
    </location>
</feature>
<evidence type="ECO:0000259" key="4">
    <source>
        <dbReference type="Pfam" id="PF26514"/>
    </source>
</evidence>
<evidence type="ECO:0000313" key="6">
    <source>
        <dbReference type="Proteomes" id="UP001374803"/>
    </source>
</evidence>
<proteinExistence type="predicted"/>
<sequence length="477" mass="49618">MKYGFGFLAFVLSTTVLSGTAFASVKREGTWPGEEKKISLDVSNALKTDAVRRIAAAAGWNVVVHAPPGDLVDIHVKDLPPTKVLELVLNDGNYIAQREGNVVVISREAGQGATGAPPGVPAVPPVPAMPPIPPIPPPFGDNDDPNPDPANGTMEEDQEESHSKSHHGKKKHHGKSNDRIITGGSARVEKGDVVDDLVVMGGSVEVYGEVRGDLVVMGGSATVYEGGHILGDVSAIGGKVRLESGACVDGEVGVVGGLVDQQPGARVGSDSTPSTEKPERKGGWTGMPGMSWTSHTDEHRPWYKSLAEHVSNAVEHTALLFVLGAVLLSLATRRMDLLRMEIAARPMRSFAIGILATLATVVGLVALCVTVIGIPIAIVGVLVGAFGIYAGICAALATLGKGLVAHRTENQHVHLAVGCAVFLILSALPLVGWITVAVVGLIGFGALVATRLAGFAEKKSPMRSTPVPGEGPYRSTP</sequence>
<keyword evidence="3" id="KW-0732">Signal</keyword>
<evidence type="ECO:0000256" key="3">
    <source>
        <dbReference type="SAM" id="SignalP"/>
    </source>
</evidence>
<dbReference type="Proteomes" id="UP001374803">
    <property type="component" value="Chromosome"/>
</dbReference>
<feature type="region of interest" description="Disordered" evidence="1">
    <location>
        <begin position="260"/>
        <end position="291"/>
    </location>
</feature>
<organism evidence="5 6">
    <name type="scientific">Pendulispora rubella</name>
    <dbReference type="NCBI Taxonomy" id="2741070"/>
    <lineage>
        <taxon>Bacteria</taxon>
        <taxon>Pseudomonadati</taxon>
        <taxon>Myxococcota</taxon>
        <taxon>Myxococcia</taxon>
        <taxon>Myxococcales</taxon>
        <taxon>Sorangiineae</taxon>
        <taxon>Pendulisporaceae</taxon>
        <taxon>Pendulispora</taxon>
    </lineage>
</organism>
<dbReference type="Pfam" id="PF26514">
    <property type="entry name" value="DUF8173"/>
    <property type="match status" value="1"/>
</dbReference>